<dbReference type="Gene3D" id="2.60.40.1140">
    <property type="entry name" value="Collagen-binding surface protein Cna, B-type domain"/>
    <property type="match status" value="1"/>
</dbReference>
<evidence type="ECO:0000313" key="4">
    <source>
        <dbReference type="EMBL" id="MBO1307233.1"/>
    </source>
</evidence>
<evidence type="ECO:0000259" key="3">
    <source>
        <dbReference type="Pfam" id="PF24547"/>
    </source>
</evidence>
<dbReference type="EMBL" id="JAFREM010000020">
    <property type="protein sequence ID" value="MBO1307233.1"/>
    <property type="molecule type" value="Genomic_DNA"/>
</dbReference>
<keyword evidence="2" id="KW-0732">Signal</keyword>
<keyword evidence="1" id="KW-1133">Transmembrane helix</keyword>
<dbReference type="Gene3D" id="2.60.40.3050">
    <property type="match status" value="1"/>
</dbReference>
<evidence type="ECO:0000256" key="2">
    <source>
        <dbReference type="SAM" id="SignalP"/>
    </source>
</evidence>
<gene>
    <name evidence="4" type="ORF">JZO70_13735</name>
</gene>
<keyword evidence="1" id="KW-0812">Transmembrane</keyword>
<feature type="transmembrane region" description="Helical" evidence="1">
    <location>
        <begin position="377"/>
        <end position="396"/>
    </location>
</feature>
<feature type="signal peptide" evidence="2">
    <location>
        <begin position="1"/>
        <end position="26"/>
    </location>
</feature>
<keyword evidence="1" id="KW-0472">Membrane</keyword>
<feature type="domain" description="DUF7601" evidence="3">
    <location>
        <begin position="213"/>
        <end position="322"/>
    </location>
</feature>
<evidence type="ECO:0000256" key="1">
    <source>
        <dbReference type="SAM" id="Phobius"/>
    </source>
</evidence>
<dbReference type="RefSeq" id="WP_207674160.1">
    <property type="nucleotide sequence ID" value="NZ_JAFREM010000020.1"/>
</dbReference>
<sequence>MRRMMRQLAKGVGVFGLMVVAMVAFAGTAFAANPPIGLIPGEDPGTPAAPAEPKITKRVRVAEGLNVPANTYKFTLTREIIEDSETNEMSPIVNNPIEINMSASAPGTVKDADGYVYKEATSDNVLKDITFPHAGIYSYLVREGTGSNPINEGTMTYSSESYRMRVYVDNEPSTSNVYVKYVTFHLVTRVNGITTETKADPVFTNTYTKKTTFEIKKMVAGDYADKKKDFTYTLTLSKVPGVSGNQSYIAQYYLANGTKGRQGQFTVDRPVTFTLKHGESIVFEDNIEVGTKYKLEENPYANYKAEVVVSNADGEIGTEVGADKNTAVTIGDPIASNTNLQAPILLTEKSASATNKAEWTNTYAEPPTPTGIFLNNLPFILMIVIAISGFTGYIVMKRRSRRTE</sequence>
<accession>A0ABS3LDW5</accession>
<dbReference type="Proteomes" id="UP000664601">
    <property type="component" value="Unassembled WGS sequence"/>
</dbReference>
<evidence type="ECO:0000313" key="5">
    <source>
        <dbReference type="Proteomes" id="UP000664601"/>
    </source>
</evidence>
<dbReference type="InterPro" id="IPR055382">
    <property type="entry name" value="DUF7601"/>
</dbReference>
<keyword evidence="5" id="KW-1185">Reference proteome</keyword>
<dbReference type="InterPro" id="IPR038174">
    <property type="entry name" value="Strep_pil_link_sf"/>
</dbReference>
<dbReference type="Pfam" id="PF24547">
    <property type="entry name" value="DUF7601"/>
    <property type="match status" value="1"/>
</dbReference>
<proteinExistence type="predicted"/>
<feature type="chain" id="PRO_5046777897" description="DUF7601 domain-containing protein" evidence="2">
    <location>
        <begin position="27"/>
        <end position="404"/>
    </location>
</feature>
<organism evidence="4 5">
    <name type="scientific">Candidatus Enterococcus moelleringii</name>
    <dbReference type="NCBI Taxonomy" id="2815325"/>
    <lineage>
        <taxon>Bacteria</taxon>
        <taxon>Bacillati</taxon>
        <taxon>Bacillota</taxon>
        <taxon>Bacilli</taxon>
        <taxon>Lactobacillales</taxon>
        <taxon>Enterococcaceae</taxon>
        <taxon>Enterococcus</taxon>
    </lineage>
</organism>
<comment type="caution">
    <text evidence="4">The sequence shown here is derived from an EMBL/GenBank/DDBJ whole genome shotgun (WGS) entry which is preliminary data.</text>
</comment>
<protein>
    <recommendedName>
        <fullName evidence="3">DUF7601 domain-containing protein</fullName>
    </recommendedName>
</protein>
<name>A0ABS3LDW5_9ENTE</name>
<reference evidence="4 5" key="1">
    <citation type="submission" date="2021-03" db="EMBL/GenBank/DDBJ databases">
        <title>Enterococcal diversity collection.</title>
        <authorList>
            <person name="Gilmore M.S."/>
            <person name="Schwartzman J."/>
            <person name="Van Tyne D."/>
            <person name="Martin M."/>
            <person name="Earl A.M."/>
            <person name="Manson A.L."/>
            <person name="Straub T."/>
            <person name="Salamzade R."/>
            <person name="Saavedra J."/>
            <person name="Lebreton F."/>
            <person name="Prichula J."/>
            <person name="Schaufler K."/>
            <person name="Gaca A."/>
            <person name="Sgardioli B."/>
            <person name="Wagenaar J."/>
            <person name="Strong T."/>
        </authorList>
    </citation>
    <scope>NUCLEOTIDE SEQUENCE [LARGE SCALE GENOMIC DNA]</scope>
    <source>
        <strain evidence="4 5">669A</strain>
    </source>
</reference>